<sequence length="294" mass="33565">MVAEKREWKSNPKVYLPKMPILSSLSRRLHMLTTDAKPDPPRIPIKGYTHNLESNAVNIEKEKTKSESVATEAEQQVKANDITLSSEKRSFENYAIPSKDANCSTTEQNLDDATTSTNGEKKQKRPNFKTNTKSKQNSSRRTHAVNYNIINSNGVKIGSKTSYICNINQFAKNNTETPEEVWTKTKVRQMPVEVQRLCACTNEITLDDIFVVKTYIGHGWRDVARKLLYTNGQIEQFEENYRHKGISEVIYQLFLDWKQANTKDAEIGKLISILWACKEYDCAERLVSACSDTT</sequence>
<organism evidence="3 4">
    <name type="scientific">Xylocopa violacea</name>
    <name type="common">Violet carpenter bee</name>
    <name type="synonym">Apis violacea</name>
    <dbReference type="NCBI Taxonomy" id="135666"/>
    <lineage>
        <taxon>Eukaryota</taxon>
        <taxon>Metazoa</taxon>
        <taxon>Ecdysozoa</taxon>
        <taxon>Arthropoda</taxon>
        <taxon>Hexapoda</taxon>
        <taxon>Insecta</taxon>
        <taxon>Pterygota</taxon>
        <taxon>Neoptera</taxon>
        <taxon>Endopterygota</taxon>
        <taxon>Hymenoptera</taxon>
        <taxon>Apocrita</taxon>
        <taxon>Aculeata</taxon>
        <taxon>Apoidea</taxon>
        <taxon>Anthophila</taxon>
        <taxon>Apidae</taxon>
        <taxon>Xylocopa</taxon>
        <taxon>Xylocopa</taxon>
    </lineage>
</organism>
<dbReference type="Pfam" id="PF00531">
    <property type="entry name" value="Death"/>
    <property type="match status" value="1"/>
</dbReference>
<dbReference type="CDD" id="cd01670">
    <property type="entry name" value="Death"/>
    <property type="match status" value="1"/>
</dbReference>
<name>A0ABP1P874_XYLVO</name>
<protein>
    <recommendedName>
        <fullName evidence="2">Death domain-containing protein</fullName>
    </recommendedName>
</protein>
<evidence type="ECO:0000256" key="1">
    <source>
        <dbReference type="SAM" id="MobiDB-lite"/>
    </source>
</evidence>
<dbReference type="Proteomes" id="UP001642520">
    <property type="component" value="Unassembled WGS sequence"/>
</dbReference>
<dbReference type="InterPro" id="IPR011029">
    <property type="entry name" value="DEATH-like_dom_sf"/>
</dbReference>
<dbReference type="InterPro" id="IPR000488">
    <property type="entry name" value="Death_dom"/>
</dbReference>
<feature type="compositionally biased region" description="Polar residues" evidence="1">
    <location>
        <begin position="102"/>
        <end position="118"/>
    </location>
</feature>
<evidence type="ECO:0000259" key="2">
    <source>
        <dbReference type="PROSITE" id="PS50017"/>
    </source>
</evidence>
<dbReference type="Gene3D" id="1.10.533.10">
    <property type="entry name" value="Death Domain, Fas"/>
    <property type="match status" value="1"/>
</dbReference>
<gene>
    <name evidence="3" type="ORF">XYLVIOL_LOCUS9409</name>
</gene>
<feature type="region of interest" description="Disordered" evidence="1">
    <location>
        <begin position="102"/>
        <end position="142"/>
    </location>
</feature>
<dbReference type="PROSITE" id="PS50017">
    <property type="entry name" value="DEATH_DOMAIN"/>
    <property type="match status" value="1"/>
</dbReference>
<reference evidence="3 4" key="1">
    <citation type="submission" date="2024-08" db="EMBL/GenBank/DDBJ databases">
        <authorList>
            <person name="Will J Nash"/>
            <person name="Angela Man"/>
            <person name="Seanna McTaggart"/>
            <person name="Kendall Baker"/>
            <person name="Tom Barker"/>
            <person name="Leah Catchpole"/>
            <person name="Alex Durrant"/>
            <person name="Karim Gharbi"/>
            <person name="Naomi Irish"/>
            <person name="Gemy Kaithakottil"/>
            <person name="Debby Ku"/>
            <person name="Aaliyah Providence"/>
            <person name="Felix Shaw"/>
            <person name="David Swarbreck"/>
            <person name="Chris Watkins"/>
            <person name="Ann M. McCartney"/>
            <person name="Giulio Formenti"/>
            <person name="Alice Mouton"/>
            <person name="Noel Vella"/>
            <person name="Bjorn M von Reumont"/>
            <person name="Adriana Vella"/>
            <person name="Wilfried Haerty"/>
        </authorList>
    </citation>
    <scope>NUCLEOTIDE SEQUENCE [LARGE SCALE GENOMIC DNA]</scope>
</reference>
<feature type="compositionally biased region" description="Polar residues" evidence="1">
    <location>
        <begin position="128"/>
        <end position="137"/>
    </location>
</feature>
<dbReference type="EMBL" id="CAXAJV020001300">
    <property type="protein sequence ID" value="CAL7949459.1"/>
    <property type="molecule type" value="Genomic_DNA"/>
</dbReference>
<accession>A0ABP1P874</accession>
<keyword evidence="4" id="KW-1185">Reference proteome</keyword>
<feature type="domain" description="Death" evidence="2">
    <location>
        <begin position="211"/>
        <end position="290"/>
    </location>
</feature>
<evidence type="ECO:0000313" key="4">
    <source>
        <dbReference type="Proteomes" id="UP001642520"/>
    </source>
</evidence>
<dbReference type="SUPFAM" id="SSF47986">
    <property type="entry name" value="DEATH domain"/>
    <property type="match status" value="1"/>
</dbReference>
<comment type="caution">
    <text evidence="3">The sequence shown here is derived from an EMBL/GenBank/DDBJ whole genome shotgun (WGS) entry which is preliminary data.</text>
</comment>
<evidence type="ECO:0000313" key="3">
    <source>
        <dbReference type="EMBL" id="CAL7949459.1"/>
    </source>
</evidence>
<proteinExistence type="predicted"/>